<feature type="region of interest" description="Disordered" evidence="1">
    <location>
        <begin position="95"/>
        <end position="149"/>
    </location>
</feature>
<keyword evidence="2" id="KW-1185">Reference proteome</keyword>
<dbReference type="PANTHER" id="PTHR33699">
    <property type="entry name" value="EXPRESSED PROTEIN"/>
    <property type="match status" value="1"/>
</dbReference>
<sequence>MRLASFLYSSNTRMCALGRWMVFLVSLCFFEVRGGFCLQDMKRRHIPAFGNWDYCDDLPITQYFESARQAGLIRGHYYGEDGDLFKVPVPVKPTYHNHNHHHHHHHHKRGRKGDGEKQQYGKEQQRKQGSLCNVGAQSPKKPRAPKAVDEDLYKIPPELLYEKPKRKRMLTSLWSECLGLNCIA</sequence>
<evidence type="ECO:0000256" key="1">
    <source>
        <dbReference type="SAM" id="MobiDB-lite"/>
    </source>
</evidence>
<organism evidence="2 3">
    <name type="scientific">Phoenix dactylifera</name>
    <name type="common">Date palm</name>
    <dbReference type="NCBI Taxonomy" id="42345"/>
    <lineage>
        <taxon>Eukaryota</taxon>
        <taxon>Viridiplantae</taxon>
        <taxon>Streptophyta</taxon>
        <taxon>Embryophyta</taxon>
        <taxon>Tracheophyta</taxon>
        <taxon>Spermatophyta</taxon>
        <taxon>Magnoliopsida</taxon>
        <taxon>Liliopsida</taxon>
        <taxon>Arecaceae</taxon>
        <taxon>Coryphoideae</taxon>
        <taxon>Phoeniceae</taxon>
        <taxon>Phoenix</taxon>
    </lineage>
</organism>
<dbReference type="PANTHER" id="PTHR33699:SF3">
    <property type="entry name" value="OS06G0347300 PROTEIN"/>
    <property type="match status" value="1"/>
</dbReference>
<evidence type="ECO:0000313" key="2">
    <source>
        <dbReference type="Proteomes" id="UP000228380"/>
    </source>
</evidence>
<dbReference type="Proteomes" id="UP000228380">
    <property type="component" value="Unplaced"/>
</dbReference>
<dbReference type="AlphaFoldDB" id="A0A8B8J9C5"/>
<dbReference type="RefSeq" id="XP_026663898.1">
    <property type="nucleotide sequence ID" value="XM_026808097.2"/>
</dbReference>
<protein>
    <submittedName>
        <fullName evidence="3">Uncharacterized protein LOC103716036 isoform X1</fullName>
    </submittedName>
</protein>
<name>A0A8B8J9C5_PHODC</name>
<evidence type="ECO:0000313" key="3">
    <source>
        <dbReference type="RefSeq" id="XP_026663898.1"/>
    </source>
</evidence>
<dbReference type="OrthoDB" id="755325at2759"/>
<reference evidence="3" key="1">
    <citation type="submission" date="2025-08" db="UniProtKB">
        <authorList>
            <consortium name="RefSeq"/>
        </authorList>
    </citation>
    <scope>IDENTIFICATION</scope>
    <source>
        <tissue evidence="3">Young leaves</tissue>
    </source>
</reference>
<dbReference type="GeneID" id="103716036"/>
<feature type="compositionally biased region" description="Basic and acidic residues" evidence="1">
    <location>
        <begin position="112"/>
        <end position="126"/>
    </location>
</feature>
<accession>A0A8B8J9C5</accession>
<gene>
    <name evidence="3" type="primary">LOC103716036</name>
</gene>
<proteinExistence type="predicted"/>
<feature type="compositionally biased region" description="Basic residues" evidence="1">
    <location>
        <begin position="95"/>
        <end position="111"/>
    </location>
</feature>